<feature type="binding site" evidence="11">
    <location>
        <begin position="120"/>
        <end position="124"/>
    </location>
    <ligand>
        <name>substrate</name>
    </ligand>
</feature>
<evidence type="ECO:0000256" key="2">
    <source>
        <dbReference type="ARBA" id="ARBA00004370"/>
    </source>
</evidence>
<accession>A0A556QQJ3</accession>
<comment type="pathway">
    <text evidence="3 11">Pyrimidine metabolism; UMP biosynthesis via de novo pathway; orotate from (S)-dihydroorotate (quinone route): step 1/1.</text>
</comment>
<dbReference type="Proteomes" id="UP000315648">
    <property type="component" value="Unassembled WGS sequence"/>
</dbReference>
<reference evidence="13 14" key="1">
    <citation type="submission" date="2019-07" db="EMBL/GenBank/DDBJ databases">
        <title>Description of 53C-WASEF.</title>
        <authorList>
            <person name="Pitt A."/>
            <person name="Hahn M.W."/>
        </authorList>
    </citation>
    <scope>NUCLEOTIDE SEQUENCE [LARGE SCALE GENOMIC DNA]</scope>
    <source>
        <strain evidence="13 14">53C-WASEF</strain>
    </source>
</reference>
<feature type="binding site" evidence="11">
    <location>
        <position position="152"/>
    </location>
    <ligand>
        <name>FMN</name>
        <dbReference type="ChEBI" id="CHEBI:58210"/>
    </ligand>
</feature>
<feature type="binding site" evidence="11">
    <location>
        <begin position="330"/>
        <end position="331"/>
    </location>
    <ligand>
        <name>FMN</name>
        <dbReference type="ChEBI" id="CHEBI:58210"/>
    </ligand>
</feature>
<dbReference type="InterPro" id="IPR005720">
    <property type="entry name" value="Dihydroorotate_DH_cat"/>
</dbReference>
<dbReference type="InterPro" id="IPR050074">
    <property type="entry name" value="DHO_dehydrogenase"/>
</dbReference>
<dbReference type="CDD" id="cd04738">
    <property type="entry name" value="DHOD_2_like"/>
    <property type="match status" value="1"/>
</dbReference>
<dbReference type="GO" id="GO:0044205">
    <property type="term" value="P:'de novo' UMP biosynthetic process"/>
    <property type="evidence" value="ECO:0007669"/>
    <property type="project" value="UniProtKB-UniRule"/>
</dbReference>
<dbReference type="GO" id="GO:0005886">
    <property type="term" value="C:plasma membrane"/>
    <property type="evidence" value="ECO:0007669"/>
    <property type="project" value="UniProtKB-SubCell"/>
</dbReference>
<keyword evidence="11" id="KW-1003">Cell membrane</keyword>
<keyword evidence="9 11" id="KW-0472">Membrane</keyword>
<dbReference type="GO" id="GO:0106430">
    <property type="term" value="F:dihydroorotate dehydrogenase (quinone) activity"/>
    <property type="evidence" value="ECO:0007669"/>
    <property type="project" value="UniProtKB-EC"/>
</dbReference>
<keyword evidence="7 11" id="KW-0665">Pyrimidine biosynthesis</keyword>
<organism evidence="13 14">
    <name type="scientific">Rariglobus hedericola</name>
    <dbReference type="NCBI Taxonomy" id="2597822"/>
    <lineage>
        <taxon>Bacteria</taxon>
        <taxon>Pseudomonadati</taxon>
        <taxon>Verrucomicrobiota</taxon>
        <taxon>Opitutia</taxon>
        <taxon>Opitutales</taxon>
        <taxon>Opitutaceae</taxon>
        <taxon>Rariglobus</taxon>
    </lineage>
</organism>
<dbReference type="Gene3D" id="3.20.20.70">
    <property type="entry name" value="Aldolase class I"/>
    <property type="match status" value="1"/>
</dbReference>
<feature type="binding site" evidence="11">
    <location>
        <position position="190"/>
    </location>
    <ligand>
        <name>substrate</name>
    </ligand>
</feature>
<feature type="binding site" evidence="11">
    <location>
        <position position="231"/>
    </location>
    <ligand>
        <name>FMN</name>
        <dbReference type="ChEBI" id="CHEBI:58210"/>
    </ligand>
</feature>
<dbReference type="EMBL" id="VMBG01000001">
    <property type="protein sequence ID" value="TSJ78901.1"/>
    <property type="molecule type" value="Genomic_DNA"/>
</dbReference>
<evidence type="ECO:0000256" key="5">
    <source>
        <dbReference type="ARBA" id="ARBA00022630"/>
    </source>
</evidence>
<dbReference type="PANTHER" id="PTHR48109:SF4">
    <property type="entry name" value="DIHYDROOROTATE DEHYDROGENASE (QUINONE), MITOCHONDRIAL"/>
    <property type="match status" value="1"/>
</dbReference>
<comment type="similarity">
    <text evidence="4 11">Belongs to the dihydroorotate dehydrogenase family. Type 2 subfamily.</text>
</comment>
<dbReference type="InterPro" id="IPR013785">
    <property type="entry name" value="Aldolase_TIM"/>
</dbReference>
<dbReference type="NCBIfam" id="NF003652">
    <property type="entry name" value="PRK05286.2-5"/>
    <property type="match status" value="1"/>
</dbReference>
<feature type="binding site" evidence="11">
    <location>
        <position position="280"/>
    </location>
    <ligand>
        <name>FMN</name>
        <dbReference type="ChEBI" id="CHEBI:58210"/>
    </ligand>
</feature>
<dbReference type="PROSITE" id="PS00911">
    <property type="entry name" value="DHODEHASE_1"/>
    <property type="match status" value="1"/>
</dbReference>
<feature type="binding site" evidence="11">
    <location>
        <position position="259"/>
    </location>
    <ligand>
        <name>FMN</name>
        <dbReference type="ChEBI" id="CHEBI:58210"/>
    </ligand>
</feature>
<feature type="binding site" evidence="11">
    <location>
        <begin position="260"/>
        <end position="261"/>
    </location>
    <ligand>
        <name>substrate</name>
    </ligand>
</feature>
<evidence type="ECO:0000256" key="6">
    <source>
        <dbReference type="ARBA" id="ARBA00022643"/>
    </source>
</evidence>
<gene>
    <name evidence="11" type="primary">pyrD</name>
    <name evidence="13" type="ORF">FPL22_06245</name>
</gene>
<evidence type="ECO:0000313" key="13">
    <source>
        <dbReference type="EMBL" id="TSJ78901.1"/>
    </source>
</evidence>
<dbReference type="AlphaFoldDB" id="A0A556QQJ3"/>
<feature type="domain" description="Dihydroorotate dehydrogenase catalytic" evidence="12">
    <location>
        <begin position="56"/>
        <end position="349"/>
    </location>
</feature>
<dbReference type="InterPro" id="IPR001295">
    <property type="entry name" value="Dihydroorotate_DH_CS"/>
</dbReference>
<dbReference type="GO" id="GO:0005737">
    <property type="term" value="C:cytoplasm"/>
    <property type="evidence" value="ECO:0007669"/>
    <property type="project" value="InterPro"/>
</dbReference>
<feature type="binding site" evidence="11">
    <location>
        <begin position="71"/>
        <end position="75"/>
    </location>
    <ligand>
        <name>FMN</name>
        <dbReference type="ChEBI" id="CHEBI:58210"/>
    </ligand>
</feature>
<dbReference type="PROSITE" id="PS00912">
    <property type="entry name" value="DHODEHASE_2"/>
    <property type="match status" value="1"/>
</dbReference>
<evidence type="ECO:0000256" key="3">
    <source>
        <dbReference type="ARBA" id="ARBA00005161"/>
    </source>
</evidence>
<protein>
    <recommendedName>
        <fullName evidence="11">Dihydroorotate dehydrogenase (quinone)</fullName>
        <ecNumber evidence="11">1.3.5.2</ecNumber>
    </recommendedName>
    <alternativeName>
        <fullName evidence="11">DHOdehase</fullName>
        <shortName evidence="11">DHOD</shortName>
        <shortName evidence="11">DHODase</shortName>
    </alternativeName>
    <alternativeName>
        <fullName evidence="11">Dihydroorotate oxidase</fullName>
    </alternativeName>
</protein>
<dbReference type="SUPFAM" id="SSF51395">
    <property type="entry name" value="FMN-linked oxidoreductases"/>
    <property type="match status" value="1"/>
</dbReference>
<comment type="subcellular location">
    <subcellularLocation>
        <location evidence="11">Cell membrane</location>
        <topology evidence="11">Peripheral membrane protein</topology>
    </subcellularLocation>
    <subcellularLocation>
        <location evidence="2">Membrane</location>
    </subcellularLocation>
</comment>
<feature type="binding site" evidence="11">
    <location>
        <position position="95"/>
    </location>
    <ligand>
        <name>FMN</name>
        <dbReference type="ChEBI" id="CHEBI:58210"/>
    </ligand>
</feature>
<feature type="binding site" evidence="11">
    <location>
        <position position="309"/>
    </location>
    <ligand>
        <name>FMN</name>
        <dbReference type="ChEBI" id="CHEBI:58210"/>
    </ligand>
</feature>
<dbReference type="UniPathway" id="UPA00070">
    <property type="reaction ID" value="UER00946"/>
</dbReference>
<keyword evidence="5 11" id="KW-0285">Flavoprotein</keyword>
<feature type="active site" description="Nucleophile" evidence="11">
    <location>
        <position position="188"/>
    </location>
</feature>
<name>A0A556QQJ3_9BACT</name>
<dbReference type="GO" id="GO:0006207">
    <property type="term" value="P:'de novo' pyrimidine nucleobase biosynthetic process"/>
    <property type="evidence" value="ECO:0007669"/>
    <property type="project" value="UniProtKB-UniRule"/>
</dbReference>
<proteinExistence type="inferred from homology"/>
<feature type="binding site" evidence="11">
    <location>
        <position position="185"/>
    </location>
    <ligand>
        <name>substrate</name>
    </ligand>
</feature>
<comment type="function">
    <text evidence="1 11">Catalyzes the conversion of dihydroorotate to orotate with quinone as electron acceptor.</text>
</comment>
<dbReference type="InterPro" id="IPR012135">
    <property type="entry name" value="Dihydroorotate_DH_1_2"/>
</dbReference>
<dbReference type="InterPro" id="IPR005719">
    <property type="entry name" value="Dihydroorotate_DH_2"/>
</dbReference>
<dbReference type="HAMAP" id="MF_00225">
    <property type="entry name" value="DHO_dh_type2"/>
    <property type="match status" value="1"/>
</dbReference>
<dbReference type="Pfam" id="PF01180">
    <property type="entry name" value="DHO_dh"/>
    <property type="match status" value="1"/>
</dbReference>
<evidence type="ECO:0000256" key="1">
    <source>
        <dbReference type="ARBA" id="ARBA00003125"/>
    </source>
</evidence>
<comment type="catalytic activity">
    <reaction evidence="10 11">
        <text>(S)-dihydroorotate + a quinone = orotate + a quinol</text>
        <dbReference type="Rhea" id="RHEA:30187"/>
        <dbReference type="ChEBI" id="CHEBI:24646"/>
        <dbReference type="ChEBI" id="CHEBI:30839"/>
        <dbReference type="ChEBI" id="CHEBI:30864"/>
        <dbReference type="ChEBI" id="CHEBI:132124"/>
        <dbReference type="EC" id="1.3.5.2"/>
    </reaction>
</comment>
<evidence type="ECO:0000256" key="4">
    <source>
        <dbReference type="ARBA" id="ARBA00005359"/>
    </source>
</evidence>
<evidence type="ECO:0000256" key="8">
    <source>
        <dbReference type="ARBA" id="ARBA00023002"/>
    </source>
</evidence>
<evidence type="ECO:0000256" key="9">
    <source>
        <dbReference type="ARBA" id="ARBA00023136"/>
    </source>
</evidence>
<dbReference type="RefSeq" id="WP_144229242.1">
    <property type="nucleotide sequence ID" value="NZ_CBCRVV010000019.1"/>
</dbReference>
<dbReference type="EC" id="1.3.5.2" evidence="11"/>
<keyword evidence="14" id="KW-1185">Reference proteome</keyword>
<comment type="caution">
    <text evidence="13">The sequence shown here is derived from an EMBL/GenBank/DDBJ whole genome shotgun (WGS) entry which is preliminary data.</text>
</comment>
<evidence type="ECO:0000256" key="10">
    <source>
        <dbReference type="ARBA" id="ARBA00048639"/>
    </source>
</evidence>
<dbReference type="OrthoDB" id="9802377at2"/>
<evidence type="ECO:0000256" key="11">
    <source>
        <dbReference type="HAMAP-Rule" id="MF_00225"/>
    </source>
</evidence>
<feature type="binding site" evidence="11">
    <location>
        <position position="75"/>
    </location>
    <ligand>
        <name>substrate</name>
    </ligand>
</feature>
<dbReference type="PANTHER" id="PTHR48109">
    <property type="entry name" value="DIHYDROOROTATE DEHYDROGENASE (QUINONE), MITOCHONDRIAL-RELATED"/>
    <property type="match status" value="1"/>
</dbReference>
<sequence>MDFFYEKVMRPFLFKMDSEPAHEFGVNALALLGKLTPLCRLMEACNQLPSSLYKPVEAFGLQFPNAIGLAAGFDKNARAWEAAAALGFGHVEIGTVTALAQPGNEKPRMFRYPSEEAVINRMGFNNEGSEAVAARLAKQPGVGMRRIPLGVNLGKSKVAPLDGATADYLASFARLADYADYLVLNVSSPNTPGLRTLQDEKPLRELLGAIMAANRERAAKKGGALLPVLLKIAPDLTWPQIDAALGVIAEFGLAGVIATNTTLARPGYFADVNQMGGLSGRPVERKSTEIVKYISRTTDGKLPIIGVGGICDTRGASEKLDAGATLVQVYSGMIYRGPFFAKELARGVADRQRR</sequence>
<evidence type="ECO:0000256" key="7">
    <source>
        <dbReference type="ARBA" id="ARBA00022975"/>
    </source>
</evidence>
<keyword evidence="6 11" id="KW-0288">FMN</keyword>
<comment type="cofactor">
    <cofactor evidence="11">
        <name>FMN</name>
        <dbReference type="ChEBI" id="CHEBI:58210"/>
    </cofactor>
    <text evidence="11">Binds 1 FMN per subunit.</text>
</comment>
<evidence type="ECO:0000313" key="14">
    <source>
        <dbReference type="Proteomes" id="UP000315648"/>
    </source>
</evidence>
<evidence type="ECO:0000259" key="12">
    <source>
        <dbReference type="Pfam" id="PF01180"/>
    </source>
</evidence>
<dbReference type="PIRSF" id="PIRSF000164">
    <property type="entry name" value="DHO_oxidase"/>
    <property type="match status" value="1"/>
</dbReference>
<comment type="subunit">
    <text evidence="11">Monomer.</text>
</comment>
<feature type="binding site" evidence="11">
    <location>
        <position position="185"/>
    </location>
    <ligand>
        <name>FMN</name>
        <dbReference type="ChEBI" id="CHEBI:58210"/>
    </ligand>
</feature>
<keyword evidence="8 11" id="KW-0560">Oxidoreductase</keyword>
<dbReference type="NCBIfam" id="TIGR01036">
    <property type="entry name" value="pyrD_sub2"/>
    <property type="match status" value="1"/>
</dbReference>